<comment type="caution">
    <text evidence="2">The sequence shown here is derived from an EMBL/GenBank/DDBJ whole genome shotgun (WGS) entry which is preliminary data.</text>
</comment>
<gene>
    <name evidence="2" type="ORF">S03H2_67400</name>
</gene>
<evidence type="ECO:0000259" key="1">
    <source>
        <dbReference type="Pfam" id="PF09084"/>
    </source>
</evidence>
<name>X1J4K6_9ZZZZ</name>
<feature type="domain" description="SsuA/THI5-like" evidence="1">
    <location>
        <begin position="42"/>
        <end position="107"/>
    </location>
</feature>
<organism evidence="2">
    <name type="scientific">marine sediment metagenome</name>
    <dbReference type="NCBI Taxonomy" id="412755"/>
    <lineage>
        <taxon>unclassified sequences</taxon>
        <taxon>metagenomes</taxon>
        <taxon>ecological metagenomes</taxon>
    </lineage>
</organism>
<dbReference type="SUPFAM" id="SSF53850">
    <property type="entry name" value="Periplasmic binding protein-like II"/>
    <property type="match status" value="1"/>
</dbReference>
<dbReference type="AlphaFoldDB" id="X1J4K6"/>
<proteinExistence type="predicted"/>
<dbReference type="InterPro" id="IPR015168">
    <property type="entry name" value="SsuA/THI5"/>
</dbReference>
<evidence type="ECO:0000313" key="2">
    <source>
        <dbReference type="EMBL" id="GAH76415.1"/>
    </source>
</evidence>
<reference evidence="2" key="1">
    <citation type="journal article" date="2014" name="Front. Microbiol.">
        <title>High frequency of phylogenetically diverse reductive dehalogenase-homologous genes in deep subseafloor sedimentary metagenomes.</title>
        <authorList>
            <person name="Kawai M."/>
            <person name="Futagami T."/>
            <person name="Toyoda A."/>
            <person name="Takaki Y."/>
            <person name="Nishi S."/>
            <person name="Hori S."/>
            <person name="Arai W."/>
            <person name="Tsubouchi T."/>
            <person name="Morono Y."/>
            <person name="Uchiyama I."/>
            <person name="Ito T."/>
            <person name="Fujiyama A."/>
            <person name="Inagaki F."/>
            <person name="Takami H."/>
        </authorList>
    </citation>
    <scope>NUCLEOTIDE SEQUENCE</scope>
    <source>
        <strain evidence="2">Expedition CK06-06</strain>
    </source>
</reference>
<dbReference type="EMBL" id="BARU01044120">
    <property type="protein sequence ID" value="GAH76415.1"/>
    <property type="molecule type" value="Genomic_DNA"/>
</dbReference>
<feature type="non-terminal residue" evidence="2">
    <location>
        <position position="109"/>
    </location>
</feature>
<dbReference type="PANTHER" id="PTHR31528">
    <property type="entry name" value="4-AMINO-5-HYDROXYMETHYL-2-METHYLPYRIMIDINE PHOSPHATE SYNTHASE THI11-RELATED"/>
    <property type="match status" value="1"/>
</dbReference>
<dbReference type="InterPro" id="IPR027939">
    <property type="entry name" value="NMT1/THI5"/>
</dbReference>
<dbReference type="GO" id="GO:0009228">
    <property type="term" value="P:thiamine biosynthetic process"/>
    <property type="evidence" value="ECO:0007669"/>
    <property type="project" value="InterPro"/>
</dbReference>
<protein>
    <recommendedName>
        <fullName evidence="1">SsuA/THI5-like domain-containing protein</fullName>
    </recommendedName>
</protein>
<dbReference type="Pfam" id="PF09084">
    <property type="entry name" value="NMT1"/>
    <property type="match status" value="1"/>
</dbReference>
<sequence>MKSILKTFGLLFLVVFISINIIGCTKKDQDDPIRIALNIWPGYGAFFIAQDKGFFAQEGISVDIQIIQGDPEREAALISGKIDGIGMTLDNLVVLRDKGVNVKAILKYD</sequence>
<accession>X1J4K6</accession>
<dbReference type="PANTHER" id="PTHR31528:SF15">
    <property type="entry name" value="RIBOFLAVIN-BINDING PROTEIN RIBY"/>
    <property type="match status" value="1"/>
</dbReference>
<dbReference type="Gene3D" id="3.40.190.10">
    <property type="entry name" value="Periplasmic binding protein-like II"/>
    <property type="match status" value="1"/>
</dbReference>